<feature type="transmembrane region" description="Helical" evidence="7">
    <location>
        <begin position="376"/>
        <end position="402"/>
    </location>
</feature>
<evidence type="ECO:0000259" key="8">
    <source>
        <dbReference type="PROSITE" id="PS50850"/>
    </source>
</evidence>
<evidence type="ECO:0000256" key="6">
    <source>
        <dbReference type="ARBA" id="ARBA00023136"/>
    </source>
</evidence>
<reference evidence="10" key="1">
    <citation type="journal article" date="2019" name="Int. J. Syst. Evol. Microbiol.">
        <title>The Global Catalogue of Microorganisms (GCM) 10K type strain sequencing project: providing services to taxonomists for standard genome sequencing and annotation.</title>
        <authorList>
            <consortium name="The Broad Institute Genomics Platform"/>
            <consortium name="The Broad Institute Genome Sequencing Center for Infectious Disease"/>
            <person name="Wu L."/>
            <person name="Ma J."/>
        </authorList>
    </citation>
    <scope>NUCLEOTIDE SEQUENCE [LARGE SCALE GENOMIC DNA]</scope>
    <source>
        <strain evidence="10">JCM 15577</strain>
    </source>
</reference>
<dbReference type="RefSeq" id="WP_344067966.1">
    <property type="nucleotide sequence ID" value="NZ_BAAAPL010000001.1"/>
</dbReference>
<feature type="transmembrane region" description="Helical" evidence="7">
    <location>
        <begin position="165"/>
        <end position="185"/>
    </location>
</feature>
<organism evidence="9 10">
    <name type="scientific">Microbacterium sediminicola</name>
    <dbReference type="NCBI Taxonomy" id="415210"/>
    <lineage>
        <taxon>Bacteria</taxon>
        <taxon>Bacillati</taxon>
        <taxon>Actinomycetota</taxon>
        <taxon>Actinomycetes</taxon>
        <taxon>Micrococcales</taxon>
        <taxon>Microbacteriaceae</taxon>
        <taxon>Microbacterium</taxon>
    </lineage>
</organism>
<dbReference type="PROSITE" id="PS00216">
    <property type="entry name" value="SUGAR_TRANSPORT_1"/>
    <property type="match status" value="1"/>
</dbReference>
<keyword evidence="4 7" id="KW-0812">Transmembrane</keyword>
<evidence type="ECO:0000313" key="10">
    <source>
        <dbReference type="Proteomes" id="UP001501690"/>
    </source>
</evidence>
<feature type="transmembrane region" description="Helical" evidence="7">
    <location>
        <begin position="60"/>
        <end position="81"/>
    </location>
</feature>
<keyword evidence="3" id="KW-1003">Cell membrane</keyword>
<comment type="caution">
    <text evidence="9">The sequence shown here is derived from an EMBL/GenBank/DDBJ whole genome shotgun (WGS) entry which is preliminary data.</text>
</comment>
<sequence>MSTSVSAPSSSAPANPRGRVITASLVGTTIEFYDFYVYATAAVLVFPTLFFPTGNETTSLLASFAVFGAAMVARPLGAVIFGHFGDRFGRKATLVASLLTMGIATFAIGLLPTFNEIGVWATMLLLILRLAQGFALGGEWSGAALVATENAPAGKRAWYGTFPQLGAPIGFIIANGIFLSINFLLPHPESAAQRSDEFLAWGWRVPFLFSAVMVIIGLWVRLRLVESESFTRAEKTGTLRKFPLGAALRRHWWQLILGTFIMLATYVLFYLMTSFTLSYGTKATAETAQAAAEASGTAFDPSTYIAGLGFGYTDFVIMQIVGVVFFGIFTLLSGPVADAIGRRKLLLWITGAIIVFGLTFNIFLMPQVDPKFTGALVQAFLIFGFMLMGATFGPMGAVLPELFPTQVRYTGSAVSYNVSSILGAALAPIVAVALWAAAGGSPWLVGVYLSVMGVLTFIALLLSPETKDVDYDEIGAGETVSL</sequence>
<dbReference type="InterPro" id="IPR036259">
    <property type="entry name" value="MFS_trans_sf"/>
</dbReference>
<comment type="subcellular location">
    <subcellularLocation>
        <location evidence="1">Cell membrane</location>
        <topology evidence="1">Multi-pass membrane protein</topology>
    </subcellularLocation>
</comment>
<evidence type="ECO:0000256" key="2">
    <source>
        <dbReference type="ARBA" id="ARBA00022448"/>
    </source>
</evidence>
<feature type="transmembrane region" description="Helical" evidence="7">
    <location>
        <begin position="35"/>
        <end position="54"/>
    </location>
</feature>
<dbReference type="InterPro" id="IPR011701">
    <property type="entry name" value="MFS"/>
</dbReference>
<feature type="transmembrane region" description="Helical" evidence="7">
    <location>
        <begin position="315"/>
        <end position="333"/>
    </location>
</feature>
<feature type="transmembrane region" description="Helical" evidence="7">
    <location>
        <begin position="443"/>
        <end position="462"/>
    </location>
</feature>
<dbReference type="Pfam" id="PF07690">
    <property type="entry name" value="MFS_1"/>
    <property type="match status" value="1"/>
</dbReference>
<keyword evidence="6 7" id="KW-0472">Membrane</keyword>
<proteinExistence type="predicted"/>
<dbReference type="Proteomes" id="UP001501690">
    <property type="component" value="Unassembled WGS sequence"/>
</dbReference>
<keyword evidence="2" id="KW-0813">Transport</keyword>
<evidence type="ECO:0000256" key="5">
    <source>
        <dbReference type="ARBA" id="ARBA00022989"/>
    </source>
</evidence>
<evidence type="ECO:0000256" key="3">
    <source>
        <dbReference type="ARBA" id="ARBA00022475"/>
    </source>
</evidence>
<dbReference type="PANTHER" id="PTHR43045">
    <property type="entry name" value="SHIKIMATE TRANSPORTER"/>
    <property type="match status" value="1"/>
</dbReference>
<keyword evidence="10" id="KW-1185">Reference proteome</keyword>
<evidence type="ECO:0000256" key="4">
    <source>
        <dbReference type="ARBA" id="ARBA00022692"/>
    </source>
</evidence>
<accession>A0ABP4TK07</accession>
<dbReference type="PANTHER" id="PTHR43045:SF2">
    <property type="entry name" value="INNER MEMBRANE METABOLITE TRANSPORT PROTEIN YHJE"/>
    <property type="match status" value="1"/>
</dbReference>
<dbReference type="CDD" id="cd17369">
    <property type="entry name" value="MFS_ShiA_like"/>
    <property type="match status" value="1"/>
</dbReference>
<evidence type="ECO:0000256" key="1">
    <source>
        <dbReference type="ARBA" id="ARBA00004651"/>
    </source>
</evidence>
<dbReference type="Gene3D" id="1.20.1250.20">
    <property type="entry name" value="MFS general substrate transporter like domains"/>
    <property type="match status" value="1"/>
</dbReference>
<feature type="transmembrane region" description="Helical" evidence="7">
    <location>
        <begin position="205"/>
        <end position="222"/>
    </location>
</feature>
<feature type="transmembrane region" description="Helical" evidence="7">
    <location>
        <begin position="345"/>
        <end position="364"/>
    </location>
</feature>
<evidence type="ECO:0000313" key="9">
    <source>
        <dbReference type="EMBL" id="GAA1688643.1"/>
    </source>
</evidence>
<dbReference type="InterPro" id="IPR020846">
    <property type="entry name" value="MFS_dom"/>
</dbReference>
<feature type="transmembrane region" description="Helical" evidence="7">
    <location>
        <begin position="414"/>
        <end position="437"/>
    </location>
</feature>
<dbReference type="EMBL" id="BAAAPL010000001">
    <property type="protein sequence ID" value="GAA1688643.1"/>
    <property type="molecule type" value="Genomic_DNA"/>
</dbReference>
<dbReference type="PROSITE" id="PS50850">
    <property type="entry name" value="MFS"/>
    <property type="match status" value="1"/>
</dbReference>
<feature type="transmembrane region" description="Helical" evidence="7">
    <location>
        <begin position="252"/>
        <end position="272"/>
    </location>
</feature>
<dbReference type="InterPro" id="IPR005829">
    <property type="entry name" value="Sugar_transporter_CS"/>
</dbReference>
<protein>
    <submittedName>
        <fullName evidence="9">MFS transporter</fullName>
    </submittedName>
</protein>
<dbReference type="SUPFAM" id="SSF103473">
    <property type="entry name" value="MFS general substrate transporter"/>
    <property type="match status" value="1"/>
</dbReference>
<gene>
    <name evidence="9" type="ORF">GCM10009808_02000</name>
</gene>
<keyword evidence="5 7" id="KW-1133">Transmembrane helix</keyword>
<feature type="transmembrane region" description="Helical" evidence="7">
    <location>
        <begin position="93"/>
        <end position="111"/>
    </location>
</feature>
<evidence type="ECO:0000256" key="7">
    <source>
        <dbReference type="SAM" id="Phobius"/>
    </source>
</evidence>
<feature type="domain" description="Major facilitator superfamily (MFS) profile" evidence="8">
    <location>
        <begin position="20"/>
        <end position="467"/>
    </location>
</feature>
<name>A0ABP4TK07_9MICO</name>